<sequence>MGWSGDRLAPSIPGGGDCHFYYLAHSHTAGLRAPTFCRNRATPSAHPAELITASEFTVRLNLSSDQHYLHDISRAECAPDLASRNTGAMRLASWLTTANRALRLYIATENPSGRLKSL</sequence>
<dbReference type="PANTHER" id="PTHR46409">
    <property type="entry name" value="HTH PSQ-TYPE DOMAIN-CONTAINING PROTEIN"/>
    <property type="match status" value="1"/>
</dbReference>
<accession>A0A9P0F4Y9</accession>
<keyword evidence="2" id="KW-1185">Reference proteome</keyword>
<evidence type="ECO:0000313" key="2">
    <source>
        <dbReference type="Proteomes" id="UP001152759"/>
    </source>
</evidence>
<evidence type="ECO:0000313" key="1">
    <source>
        <dbReference type="EMBL" id="CAH0392359.1"/>
    </source>
</evidence>
<dbReference type="PANTHER" id="PTHR46409:SF1">
    <property type="entry name" value="HTH PSQ-TYPE DOMAIN-CONTAINING PROTEIN"/>
    <property type="match status" value="1"/>
</dbReference>
<dbReference type="EMBL" id="OU963867">
    <property type="protein sequence ID" value="CAH0392359.1"/>
    <property type="molecule type" value="Genomic_DNA"/>
</dbReference>
<dbReference type="AlphaFoldDB" id="A0A9P0F4Y9"/>
<dbReference type="Proteomes" id="UP001152759">
    <property type="component" value="Chromosome 6"/>
</dbReference>
<protein>
    <submittedName>
        <fullName evidence="1">Uncharacterized protein</fullName>
    </submittedName>
</protein>
<gene>
    <name evidence="1" type="ORF">BEMITA_LOCUS10885</name>
</gene>
<reference evidence="1" key="1">
    <citation type="submission" date="2021-12" db="EMBL/GenBank/DDBJ databases">
        <authorList>
            <person name="King R."/>
        </authorList>
    </citation>
    <scope>NUCLEOTIDE SEQUENCE</scope>
</reference>
<name>A0A9P0F4Y9_BEMTA</name>
<organism evidence="1 2">
    <name type="scientific">Bemisia tabaci</name>
    <name type="common">Sweetpotato whitefly</name>
    <name type="synonym">Aleurodes tabaci</name>
    <dbReference type="NCBI Taxonomy" id="7038"/>
    <lineage>
        <taxon>Eukaryota</taxon>
        <taxon>Metazoa</taxon>
        <taxon>Ecdysozoa</taxon>
        <taxon>Arthropoda</taxon>
        <taxon>Hexapoda</taxon>
        <taxon>Insecta</taxon>
        <taxon>Pterygota</taxon>
        <taxon>Neoptera</taxon>
        <taxon>Paraneoptera</taxon>
        <taxon>Hemiptera</taxon>
        <taxon>Sternorrhyncha</taxon>
        <taxon>Aleyrodoidea</taxon>
        <taxon>Aleyrodidae</taxon>
        <taxon>Aleyrodinae</taxon>
        <taxon>Bemisia</taxon>
    </lineage>
</organism>
<proteinExistence type="predicted"/>